<dbReference type="RefSeq" id="WP_341598469.1">
    <property type="nucleotide sequence ID" value="NZ_JBAKAZ010000051.1"/>
</dbReference>
<evidence type="ECO:0000256" key="4">
    <source>
        <dbReference type="ARBA" id="ARBA00022694"/>
    </source>
</evidence>
<reference evidence="7 8" key="1">
    <citation type="submission" date="2024-02" db="EMBL/GenBank/DDBJ databases">
        <title>Bacteria isolated from the canopy kelp, Nereocystis luetkeana.</title>
        <authorList>
            <person name="Pfister C.A."/>
            <person name="Younker I.T."/>
            <person name="Light S.H."/>
        </authorList>
    </citation>
    <scope>NUCLEOTIDE SEQUENCE [LARGE SCALE GENOMIC DNA]</scope>
    <source>
        <strain evidence="7 8">TI.1.05</strain>
    </source>
</reference>
<keyword evidence="2 7" id="KW-0808">Transferase</keyword>
<name>A0ABU9GSN2_9GAMM</name>
<sequence length="205" mass="23301">MSKRAFCQQCNKALVACICGSICELNNQYFLHILQDPSEQKKAIGTARILDLSLSKVQLSIGTVFNPTDFDLDNTFLVFPSETASTVADLHTMKKINSRTQFILLDGSWKKAYKILMSNPFLKTLPTITFNTENKSSNYRLRKSPREDGLSTVEAGYYLLSELENDTEKFIPLLDVFDEMINFQVANIPKDVYQQNYLKNKTGES</sequence>
<protein>
    <recommendedName>
        <fullName evidence="1">tRNA-uridine aminocarboxypropyltransferase</fullName>
        <ecNumber evidence="1">2.5.1.25</ecNumber>
    </recommendedName>
</protein>
<evidence type="ECO:0000256" key="3">
    <source>
        <dbReference type="ARBA" id="ARBA00022691"/>
    </source>
</evidence>
<evidence type="ECO:0000259" key="6">
    <source>
        <dbReference type="SMART" id="SM01144"/>
    </source>
</evidence>
<evidence type="ECO:0000313" key="7">
    <source>
        <dbReference type="EMBL" id="MEL0630340.1"/>
    </source>
</evidence>
<evidence type="ECO:0000256" key="5">
    <source>
        <dbReference type="ARBA" id="ARBA00034489"/>
    </source>
</evidence>
<evidence type="ECO:0000313" key="8">
    <source>
        <dbReference type="Proteomes" id="UP001369082"/>
    </source>
</evidence>
<dbReference type="InterPro" id="IPR005636">
    <property type="entry name" value="DTW"/>
</dbReference>
<keyword evidence="3" id="KW-0949">S-adenosyl-L-methionine</keyword>
<organism evidence="7 8">
    <name type="scientific">Psychromonas aquatilis</name>
    <dbReference type="NCBI Taxonomy" id="2005072"/>
    <lineage>
        <taxon>Bacteria</taxon>
        <taxon>Pseudomonadati</taxon>
        <taxon>Pseudomonadota</taxon>
        <taxon>Gammaproteobacteria</taxon>
        <taxon>Alteromonadales</taxon>
        <taxon>Psychromonadaceae</taxon>
        <taxon>Psychromonas</taxon>
    </lineage>
</organism>
<dbReference type="SMART" id="SM01144">
    <property type="entry name" value="DTW"/>
    <property type="match status" value="1"/>
</dbReference>
<feature type="domain" description="DTW" evidence="6">
    <location>
        <begin position="3"/>
        <end position="189"/>
    </location>
</feature>
<gene>
    <name evidence="7" type="ORF">V6256_12055</name>
</gene>
<accession>A0ABU9GSN2</accession>
<keyword evidence="4" id="KW-0819">tRNA processing</keyword>
<comment type="similarity">
    <text evidence="5">Belongs to the TDD superfamily. DTWD2 family.</text>
</comment>
<keyword evidence="8" id="KW-1185">Reference proteome</keyword>
<evidence type="ECO:0000256" key="2">
    <source>
        <dbReference type="ARBA" id="ARBA00022679"/>
    </source>
</evidence>
<dbReference type="EC" id="2.5.1.25" evidence="1"/>
<dbReference type="Proteomes" id="UP001369082">
    <property type="component" value="Unassembled WGS sequence"/>
</dbReference>
<evidence type="ECO:0000256" key="1">
    <source>
        <dbReference type="ARBA" id="ARBA00012386"/>
    </source>
</evidence>
<dbReference type="Pfam" id="PF03942">
    <property type="entry name" value="DTW"/>
    <property type="match status" value="1"/>
</dbReference>
<proteinExistence type="inferred from homology"/>
<comment type="caution">
    <text evidence="7">The sequence shown here is derived from an EMBL/GenBank/DDBJ whole genome shotgun (WGS) entry which is preliminary data.</text>
</comment>
<dbReference type="GO" id="GO:0016432">
    <property type="term" value="F:tRNA-uridine aminocarboxypropyltransferase activity"/>
    <property type="evidence" value="ECO:0007669"/>
    <property type="project" value="UniProtKB-EC"/>
</dbReference>
<dbReference type="InterPro" id="IPR039262">
    <property type="entry name" value="DTWD2/TAPT"/>
</dbReference>
<dbReference type="PANTHER" id="PTHR21392:SF0">
    <property type="entry name" value="TRNA-URIDINE AMINOCARBOXYPROPYLTRANSFERASE 2"/>
    <property type="match status" value="1"/>
</dbReference>
<dbReference type="EMBL" id="JBAKAZ010000051">
    <property type="protein sequence ID" value="MEL0630340.1"/>
    <property type="molecule type" value="Genomic_DNA"/>
</dbReference>
<dbReference type="PANTHER" id="PTHR21392">
    <property type="entry name" value="TRNA-URIDINE AMINOCARBOXYPROPYLTRANSFERASE 2"/>
    <property type="match status" value="1"/>
</dbReference>